<evidence type="ECO:0000256" key="3">
    <source>
        <dbReference type="ARBA" id="ARBA00023212"/>
    </source>
</evidence>
<evidence type="ECO:0000313" key="8">
    <source>
        <dbReference type="Proteomes" id="UP000324832"/>
    </source>
</evidence>
<dbReference type="Proteomes" id="UP000324832">
    <property type="component" value="Unassembled WGS sequence"/>
</dbReference>
<dbReference type="GO" id="GO:0005930">
    <property type="term" value="C:axoneme"/>
    <property type="evidence" value="ECO:0007669"/>
    <property type="project" value="UniProtKB-SubCell"/>
</dbReference>
<dbReference type="Pfam" id="PF10629">
    <property type="entry name" value="CMI2B-like"/>
    <property type="match status" value="1"/>
</dbReference>
<evidence type="ECO:0000256" key="1">
    <source>
        <dbReference type="ARBA" id="ARBA00004430"/>
    </source>
</evidence>
<gene>
    <name evidence="7" type="ORF">LSINAPIS_LOCUS13368</name>
</gene>
<evidence type="ECO:0000313" key="7">
    <source>
        <dbReference type="EMBL" id="VVD03353.1"/>
    </source>
</evidence>
<dbReference type="InterPro" id="IPR018902">
    <property type="entry name" value="CMI2A-C-like_dom"/>
</dbReference>
<comment type="subcellular location">
    <subcellularLocation>
        <location evidence="1">Cytoplasm</location>
        <location evidence="1">Cytoskeleton</location>
        <location evidence="1">Cilium axoneme</location>
    </subcellularLocation>
</comment>
<keyword evidence="4" id="KW-0966">Cell projection</keyword>
<evidence type="ECO:0000256" key="4">
    <source>
        <dbReference type="ARBA" id="ARBA00023273"/>
    </source>
</evidence>
<name>A0A5E4R299_9NEOP</name>
<evidence type="ECO:0000256" key="5">
    <source>
        <dbReference type="ARBA" id="ARBA00035661"/>
    </source>
</evidence>
<dbReference type="GO" id="GO:0015630">
    <property type="term" value="C:microtubule cytoskeleton"/>
    <property type="evidence" value="ECO:0007669"/>
    <property type="project" value="UniProtKB-ARBA"/>
</dbReference>
<accession>A0A5E4R299</accession>
<proteinExistence type="inferred from homology"/>
<dbReference type="EMBL" id="FZQP02006700">
    <property type="protein sequence ID" value="VVD03353.1"/>
    <property type="molecule type" value="Genomic_DNA"/>
</dbReference>
<evidence type="ECO:0000256" key="2">
    <source>
        <dbReference type="ARBA" id="ARBA00022490"/>
    </source>
</evidence>
<comment type="similarity">
    <text evidence="5">Belongs to the CIMIP2 family.</text>
</comment>
<protein>
    <recommendedName>
        <fullName evidence="6">Ciliary microtubule inner protein 2A-C-like domain-containing protein</fullName>
    </recommendedName>
</protein>
<keyword evidence="8" id="KW-1185">Reference proteome</keyword>
<dbReference type="AlphaFoldDB" id="A0A5E4R299"/>
<reference evidence="7 8" key="1">
    <citation type="submission" date="2017-07" db="EMBL/GenBank/DDBJ databases">
        <authorList>
            <person name="Talla V."/>
            <person name="Backstrom N."/>
        </authorList>
    </citation>
    <scope>NUCLEOTIDE SEQUENCE [LARGE SCALE GENOMIC DNA]</scope>
</reference>
<dbReference type="PANTHER" id="PTHR22146:SF8">
    <property type="entry name" value="PROTEIN FAM166B"/>
    <property type="match status" value="1"/>
</dbReference>
<keyword evidence="3" id="KW-0206">Cytoskeleton</keyword>
<evidence type="ECO:0000259" key="6">
    <source>
        <dbReference type="Pfam" id="PF10629"/>
    </source>
</evidence>
<keyword evidence="2" id="KW-0963">Cytoplasm</keyword>
<organism evidence="7 8">
    <name type="scientific">Leptidea sinapis</name>
    <dbReference type="NCBI Taxonomy" id="189913"/>
    <lineage>
        <taxon>Eukaryota</taxon>
        <taxon>Metazoa</taxon>
        <taxon>Ecdysozoa</taxon>
        <taxon>Arthropoda</taxon>
        <taxon>Hexapoda</taxon>
        <taxon>Insecta</taxon>
        <taxon>Pterygota</taxon>
        <taxon>Neoptera</taxon>
        <taxon>Endopterygota</taxon>
        <taxon>Lepidoptera</taxon>
        <taxon>Glossata</taxon>
        <taxon>Ditrysia</taxon>
        <taxon>Papilionoidea</taxon>
        <taxon>Pieridae</taxon>
        <taxon>Dismorphiinae</taxon>
        <taxon>Leptidea</taxon>
    </lineage>
</organism>
<feature type="domain" description="Ciliary microtubule inner protein 2A-C-like" evidence="6">
    <location>
        <begin position="106"/>
        <end position="130"/>
    </location>
</feature>
<sequence length="142" mass="16314">MALDLLYGSLSRIQVPYRRHLWLYHAQDTAGSQCQPFREARFAGHVPYGFQRFGDSSKKLTNSALCDFSSNYRRRQSTEWAPVNVVKPDPPMSINPTEIYHKHVGMLPNYAGHVPGCVFRFGKTYGNDTRDAKRWLRGDFTS</sequence>
<dbReference type="PANTHER" id="PTHR22146">
    <property type="entry name" value="CAT EYE SYNDROME CRITICAL REGION PROTEIN 6"/>
    <property type="match status" value="1"/>
</dbReference>